<evidence type="ECO:0000313" key="9">
    <source>
        <dbReference type="EMBL" id="MFD2257437.1"/>
    </source>
</evidence>
<feature type="domain" description="DNA topoisomerase I catalytic core eukaryotic-type" evidence="7">
    <location>
        <begin position="101"/>
        <end position="312"/>
    </location>
</feature>
<comment type="similarity">
    <text evidence="2">Belongs to the type IB topoisomerase family.</text>
</comment>
<dbReference type="InterPro" id="IPR049331">
    <property type="entry name" value="Top1B_N_bact"/>
</dbReference>
<dbReference type="Pfam" id="PF01028">
    <property type="entry name" value="Topoisom_I"/>
    <property type="match status" value="1"/>
</dbReference>
<dbReference type="EMBL" id="JBHUIT010000028">
    <property type="protein sequence ID" value="MFD2257437.1"/>
    <property type="molecule type" value="Genomic_DNA"/>
</dbReference>
<sequence>MSTLLQPSDALLPQGLVFTSDSMPGYRRLKRGRGFSFRYPDGTLLTSKPERKRILSLAIPPAYEDVWICMKANGHLQATGMDARLRKQYRYHPHWHEHAANLKFGVLPDFAKTLPKLRARYRKSLKNQSLDKDRIVAGIVCLLDQTGYRIGNARYEKENRSYGLSSLLSKHAKESEDGSVILSFRGKSGQQHLTEIQDARLVKLVEDLHELPGQHLFRYEDDSGQLHDIDSSDVNDWLKATTGGDFTAKQLRTWKATVLCARALKNAPCGTTQAEIKRAINLAIASTAKQLNHTKATCRKYYIHPALLERYMDGFLHHIMNAPAPRLRKADGSAGLHADERRVLKIITSVK</sequence>
<proteinExistence type="inferred from homology"/>
<dbReference type="InterPro" id="IPR014711">
    <property type="entry name" value="TopoI_cat_a-hlx-sub_euk"/>
</dbReference>
<dbReference type="InterPro" id="IPR011010">
    <property type="entry name" value="DNA_brk_join_enz"/>
</dbReference>
<evidence type="ECO:0000259" key="7">
    <source>
        <dbReference type="Pfam" id="PF01028"/>
    </source>
</evidence>
<evidence type="ECO:0000259" key="8">
    <source>
        <dbReference type="Pfam" id="PF21338"/>
    </source>
</evidence>
<dbReference type="PRINTS" id="PR00416">
    <property type="entry name" value="EUTPISMRASEI"/>
</dbReference>
<evidence type="ECO:0000256" key="5">
    <source>
        <dbReference type="ARBA" id="ARBA00023125"/>
    </source>
</evidence>
<dbReference type="Proteomes" id="UP001597375">
    <property type="component" value="Unassembled WGS sequence"/>
</dbReference>
<dbReference type="PROSITE" id="PS52038">
    <property type="entry name" value="TOPO_IB_2"/>
    <property type="match status" value="1"/>
</dbReference>
<dbReference type="Gene3D" id="3.30.66.10">
    <property type="entry name" value="DNA topoisomerase I domain"/>
    <property type="match status" value="1"/>
</dbReference>
<feature type="domain" description="DNA topoisomerase IB N-terminal" evidence="8">
    <location>
        <begin position="34"/>
        <end position="82"/>
    </location>
</feature>
<dbReference type="Gene3D" id="3.90.15.10">
    <property type="entry name" value="Topoisomerase I, Chain A, domain 3"/>
    <property type="match status" value="1"/>
</dbReference>
<keyword evidence="10" id="KW-1185">Reference proteome</keyword>
<evidence type="ECO:0000256" key="3">
    <source>
        <dbReference type="ARBA" id="ARBA00012891"/>
    </source>
</evidence>
<dbReference type="Gene3D" id="1.10.132.120">
    <property type="match status" value="1"/>
</dbReference>
<dbReference type="SUPFAM" id="SSF55869">
    <property type="entry name" value="DNA topoisomerase I domain"/>
    <property type="match status" value="1"/>
</dbReference>
<evidence type="ECO:0000256" key="4">
    <source>
        <dbReference type="ARBA" id="ARBA00023029"/>
    </source>
</evidence>
<keyword evidence="5" id="KW-0238">DNA-binding</keyword>
<keyword evidence="6" id="KW-0413">Isomerase</keyword>
<evidence type="ECO:0000256" key="6">
    <source>
        <dbReference type="ARBA" id="ARBA00023235"/>
    </source>
</evidence>
<reference evidence="10" key="1">
    <citation type="journal article" date="2019" name="Int. J. Syst. Evol. Microbiol.">
        <title>The Global Catalogue of Microorganisms (GCM) 10K type strain sequencing project: providing services to taxonomists for standard genome sequencing and annotation.</title>
        <authorList>
            <consortium name="The Broad Institute Genomics Platform"/>
            <consortium name="The Broad Institute Genome Sequencing Center for Infectious Disease"/>
            <person name="Wu L."/>
            <person name="Ma J."/>
        </authorList>
    </citation>
    <scope>NUCLEOTIDE SEQUENCE [LARGE SCALE GENOMIC DNA]</scope>
    <source>
        <strain evidence="10">CGMCC 4.7106</strain>
    </source>
</reference>
<dbReference type="Pfam" id="PF21338">
    <property type="entry name" value="Top1B_N_bact"/>
    <property type="match status" value="1"/>
</dbReference>
<dbReference type="InterPro" id="IPR035447">
    <property type="entry name" value="DNA_topo_I_N_sf"/>
</dbReference>
<dbReference type="InterPro" id="IPR001631">
    <property type="entry name" value="TopoI"/>
</dbReference>
<dbReference type="InterPro" id="IPR013500">
    <property type="entry name" value="TopoI_cat_euk"/>
</dbReference>
<evidence type="ECO:0000256" key="1">
    <source>
        <dbReference type="ARBA" id="ARBA00000213"/>
    </source>
</evidence>
<name>A0ABW5D8Q5_9BACT</name>
<dbReference type="EC" id="5.6.2.1" evidence="3"/>
<protein>
    <recommendedName>
        <fullName evidence="3">DNA topoisomerase</fullName>
        <ecNumber evidence="3">5.6.2.1</ecNumber>
    </recommendedName>
</protein>
<accession>A0ABW5D8Q5</accession>
<organism evidence="9 10">
    <name type="scientific">Luteolibacter algae</name>
    <dbReference type="NCBI Taxonomy" id="454151"/>
    <lineage>
        <taxon>Bacteria</taxon>
        <taxon>Pseudomonadati</taxon>
        <taxon>Verrucomicrobiota</taxon>
        <taxon>Verrucomicrobiia</taxon>
        <taxon>Verrucomicrobiales</taxon>
        <taxon>Verrucomicrobiaceae</taxon>
        <taxon>Luteolibacter</taxon>
    </lineage>
</organism>
<dbReference type="SUPFAM" id="SSF56349">
    <property type="entry name" value="DNA breaking-rejoining enzymes"/>
    <property type="match status" value="1"/>
</dbReference>
<gene>
    <name evidence="9" type="ORF">ACFSSA_12205</name>
</gene>
<comment type="caution">
    <text evidence="9">The sequence shown here is derived from an EMBL/GenBank/DDBJ whole genome shotgun (WGS) entry which is preliminary data.</text>
</comment>
<evidence type="ECO:0000256" key="2">
    <source>
        <dbReference type="ARBA" id="ARBA00006645"/>
    </source>
</evidence>
<dbReference type="RefSeq" id="WP_386820730.1">
    <property type="nucleotide sequence ID" value="NZ_JBHUIT010000028.1"/>
</dbReference>
<evidence type="ECO:0000313" key="10">
    <source>
        <dbReference type="Proteomes" id="UP001597375"/>
    </source>
</evidence>
<comment type="catalytic activity">
    <reaction evidence="1">
        <text>ATP-independent breakage of single-stranded DNA, followed by passage and rejoining.</text>
        <dbReference type="EC" id="5.6.2.1"/>
    </reaction>
</comment>
<keyword evidence="4" id="KW-0799">Topoisomerase</keyword>